<dbReference type="GO" id="GO:0015562">
    <property type="term" value="F:efflux transmembrane transporter activity"/>
    <property type="evidence" value="ECO:0007669"/>
    <property type="project" value="InterPro"/>
</dbReference>
<sequence length="439" mass="49145">MFSTQQLIKHQKIVKHSVMAKAILSGLSLALMTASFQSHAMTIEQAWKAAKAYDPDYQKAQIGEKIGETNVRSSRSDLLPDLTLSANSNWYEHNDNTTGYSVTLNQVLWDSSKWSKLDASEALAMEARLKVQQAHNELAEKLITAYLNLAQAQGDFRLAQQKLVEGEKQLNIIEQNFRAGKSMSTELEDAKANQVDIDAELLAKQSLVEERKAGLAALISSFPEQVDEISTSDLNKPQMAVQSQDEWLTLAKNNSPELLAAKQKLKSVEFGQEQAESGYYPTVTGQVSYSDNDRSSQHDLNAGITLSLPIDLNGSTKANVDLSKLEVMQAKQDVRSVEIRISEQIQTRFNQIDFDWQRVEMAQQQVNSRERALKSKQAVYNAGLATADDVIDAHNRLYDSKNSLQSLLYQYWLHRVALLKSVGQLNDDTIKHISRALQS</sequence>
<evidence type="ECO:0000256" key="1">
    <source>
        <dbReference type="ARBA" id="ARBA00004442"/>
    </source>
</evidence>
<organism evidence="9 10">
    <name type="scientific">Photobacterium marinum</name>
    <dbReference type="NCBI Taxonomy" id="1056511"/>
    <lineage>
        <taxon>Bacteria</taxon>
        <taxon>Pseudomonadati</taxon>
        <taxon>Pseudomonadota</taxon>
        <taxon>Gammaproteobacteria</taxon>
        <taxon>Vibrionales</taxon>
        <taxon>Vibrionaceae</taxon>
        <taxon>Photobacterium</taxon>
    </lineage>
</organism>
<feature type="chain" id="PRO_5003992996" evidence="8">
    <location>
        <begin position="41"/>
        <end position="439"/>
    </location>
</feature>
<evidence type="ECO:0000256" key="2">
    <source>
        <dbReference type="ARBA" id="ARBA00007613"/>
    </source>
</evidence>
<dbReference type="Pfam" id="PF02321">
    <property type="entry name" value="OEP"/>
    <property type="match status" value="2"/>
</dbReference>
<evidence type="ECO:0000313" key="9">
    <source>
        <dbReference type="EMBL" id="ELR67925.1"/>
    </source>
</evidence>
<feature type="signal peptide" evidence="8">
    <location>
        <begin position="1"/>
        <end position="40"/>
    </location>
</feature>
<keyword evidence="5" id="KW-0812">Transmembrane</keyword>
<dbReference type="EMBL" id="AMZO01000001">
    <property type="protein sequence ID" value="ELR67925.1"/>
    <property type="molecule type" value="Genomic_DNA"/>
</dbReference>
<evidence type="ECO:0000313" key="10">
    <source>
        <dbReference type="Proteomes" id="UP000011134"/>
    </source>
</evidence>
<keyword evidence="10" id="KW-1185">Reference proteome</keyword>
<keyword evidence="7" id="KW-0998">Cell outer membrane</keyword>
<dbReference type="InterPro" id="IPR051906">
    <property type="entry name" value="TolC-like"/>
</dbReference>
<keyword evidence="6" id="KW-0472">Membrane</keyword>
<keyword evidence="3" id="KW-0813">Transport</keyword>
<evidence type="ECO:0000256" key="6">
    <source>
        <dbReference type="ARBA" id="ARBA00023136"/>
    </source>
</evidence>
<comment type="similarity">
    <text evidence="2">Belongs to the outer membrane factor (OMF) (TC 1.B.17) family.</text>
</comment>
<dbReference type="Proteomes" id="UP000011134">
    <property type="component" value="Unassembled WGS sequence"/>
</dbReference>
<keyword evidence="8" id="KW-0732">Signal</keyword>
<comment type="subcellular location">
    <subcellularLocation>
        <location evidence="1">Cell outer membrane</location>
    </subcellularLocation>
</comment>
<dbReference type="AlphaFoldDB" id="L8JGI0"/>
<gene>
    <name evidence="9" type="ORF">C942_00233</name>
</gene>
<evidence type="ECO:0000256" key="3">
    <source>
        <dbReference type="ARBA" id="ARBA00022448"/>
    </source>
</evidence>
<dbReference type="GO" id="GO:1990281">
    <property type="term" value="C:efflux pump complex"/>
    <property type="evidence" value="ECO:0007669"/>
    <property type="project" value="TreeGrafter"/>
</dbReference>
<dbReference type="InterPro" id="IPR003423">
    <property type="entry name" value="OMP_efflux"/>
</dbReference>
<dbReference type="PANTHER" id="PTHR30026">
    <property type="entry name" value="OUTER MEMBRANE PROTEIN TOLC"/>
    <property type="match status" value="1"/>
</dbReference>
<evidence type="ECO:0000256" key="7">
    <source>
        <dbReference type="ARBA" id="ARBA00023237"/>
    </source>
</evidence>
<evidence type="ECO:0000256" key="8">
    <source>
        <dbReference type="SAM" id="SignalP"/>
    </source>
</evidence>
<reference evidence="9 10" key="1">
    <citation type="submission" date="2012-12" db="EMBL/GenBank/DDBJ databases">
        <title>Genome Assembly of Photobacterium sp. AK15.</title>
        <authorList>
            <person name="Khatri I."/>
            <person name="Vaidya B."/>
            <person name="Srinivas T.N.R."/>
            <person name="Subramanian S."/>
            <person name="Pinnaka A."/>
        </authorList>
    </citation>
    <scope>NUCLEOTIDE SEQUENCE [LARGE SCALE GENOMIC DNA]</scope>
    <source>
        <strain evidence="9 10">AK15</strain>
    </source>
</reference>
<dbReference type="Gene3D" id="1.20.1600.10">
    <property type="entry name" value="Outer membrane efflux proteins (OEP)"/>
    <property type="match status" value="1"/>
</dbReference>
<dbReference type="PATRIC" id="fig|1056511.3.peg.237"/>
<comment type="caution">
    <text evidence="9">The sequence shown here is derived from an EMBL/GenBank/DDBJ whole genome shotgun (WGS) entry which is preliminary data.</text>
</comment>
<keyword evidence="4" id="KW-1134">Transmembrane beta strand</keyword>
<dbReference type="GO" id="GO:0015288">
    <property type="term" value="F:porin activity"/>
    <property type="evidence" value="ECO:0007669"/>
    <property type="project" value="TreeGrafter"/>
</dbReference>
<dbReference type="GO" id="GO:0009279">
    <property type="term" value="C:cell outer membrane"/>
    <property type="evidence" value="ECO:0007669"/>
    <property type="project" value="UniProtKB-SubCell"/>
</dbReference>
<name>L8JGI0_9GAMM</name>
<protein>
    <submittedName>
        <fullName evidence="9">Type I secretion outer membrane protein, TolC</fullName>
    </submittedName>
</protein>
<evidence type="ECO:0000256" key="4">
    <source>
        <dbReference type="ARBA" id="ARBA00022452"/>
    </source>
</evidence>
<proteinExistence type="inferred from homology"/>
<dbReference type="SUPFAM" id="SSF56954">
    <property type="entry name" value="Outer membrane efflux proteins (OEP)"/>
    <property type="match status" value="1"/>
</dbReference>
<dbReference type="PANTHER" id="PTHR30026:SF20">
    <property type="entry name" value="OUTER MEMBRANE PROTEIN TOLC"/>
    <property type="match status" value="1"/>
</dbReference>
<accession>L8JGI0</accession>
<evidence type="ECO:0000256" key="5">
    <source>
        <dbReference type="ARBA" id="ARBA00022692"/>
    </source>
</evidence>